<reference evidence="2 3" key="1">
    <citation type="submission" date="2019-03" db="EMBL/GenBank/DDBJ databases">
        <title>Jiella endophytica sp. nov., a novel endophytic bacterium isolated from root of Ficus microcarpa Linn. f.</title>
        <authorList>
            <person name="Tuo L."/>
        </authorList>
    </citation>
    <scope>NUCLEOTIDE SEQUENCE [LARGE SCALE GENOMIC DNA]</scope>
    <source>
        <strain evidence="2 3">CBS5Q-3</strain>
    </source>
</reference>
<protein>
    <submittedName>
        <fullName evidence="2">Type II toxin-antitoxin system RelE/ParE family toxin</fullName>
    </submittedName>
</protein>
<evidence type="ECO:0000313" key="2">
    <source>
        <dbReference type="EMBL" id="TFF21716.1"/>
    </source>
</evidence>
<organism evidence="2 3">
    <name type="scientific">Jiella endophytica</name>
    <dbReference type="NCBI Taxonomy" id="2558362"/>
    <lineage>
        <taxon>Bacteria</taxon>
        <taxon>Pseudomonadati</taxon>
        <taxon>Pseudomonadota</taxon>
        <taxon>Alphaproteobacteria</taxon>
        <taxon>Hyphomicrobiales</taxon>
        <taxon>Aurantimonadaceae</taxon>
        <taxon>Jiella</taxon>
    </lineage>
</organism>
<dbReference type="OrthoDB" id="5457915at2"/>
<name>A0A4Y8RH17_9HYPH</name>
<dbReference type="InterPro" id="IPR035093">
    <property type="entry name" value="RelE/ParE_toxin_dom_sf"/>
</dbReference>
<evidence type="ECO:0000256" key="1">
    <source>
        <dbReference type="ARBA" id="ARBA00022649"/>
    </source>
</evidence>
<keyword evidence="3" id="KW-1185">Reference proteome</keyword>
<dbReference type="EMBL" id="SOZD01000004">
    <property type="protein sequence ID" value="TFF21716.1"/>
    <property type="molecule type" value="Genomic_DNA"/>
</dbReference>
<evidence type="ECO:0000313" key="3">
    <source>
        <dbReference type="Proteomes" id="UP000298179"/>
    </source>
</evidence>
<dbReference type="Pfam" id="PF05016">
    <property type="entry name" value="ParE_toxin"/>
    <property type="match status" value="1"/>
</dbReference>
<sequence>MPRLRYLPSAKADLVEILGYVTRQSGSLLVGRRFVALLRQKCASLAALPGLIGTPRPELRPDIRSFAFRGYVIFFRYLDDRATFEVVDILEGHLDIEALFSGGVGQE</sequence>
<keyword evidence="1" id="KW-1277">Toxin-antitoxin system</keyword>
<dbReference type="AlphaFoldDB" id="A0A4Y8RH17"/>
<dbReference type="RefSeq" id="WP_134762599.1">
    <property type="nucleotide sequence ID" value="NZ_SOZD01000004.1"/>
</dbReference>
<accession>A0A4Y8RH17</accession>
<dbReference type="Gene3D" id="3.30.2310.20">
    <property type="entry name" value="RelE-like"/>
    <property type="match status" value="1"/>
</dbReference>
<dbReference type="InterPro" id="IPR007712">
    <property type="entry name" value="RelE/ParE_toxin"/>
</dbReference>
<dbReference type="Proteomes" id="UP000298179">
    <property type="component" value="Unassembled WGS sequence"/>
</dbReference>
<comment type="caution">
    <text evidence="2">The sequence shown here is derived from an EMBL/GenBank/DDBJ whole genome shotgun (WGS) entry which is preliminary data.</text>
</comment>
<gene>
    <name evidence="2" type="ORF">E3C22_13570</name>
</gene>
<proteinExistence type="predicted"/>